<dbReference type="PIRSF" id="PIRSF000105">
    <property type="entry name" value="HCDH"/>
    <property type="match status" value="1"/>
</dbReference>
<accession>F2ND61</accession>
<dbReference type="InterPro" id="IPR008927">
    <property type="entry name" value="6-PGluconate_DH-like_C_sf"/>
</dbReference>
<feature type="domain" description="3-hydroxyacyl-CoA dehydrogenase NAD binding" evidence="4">
    <location>
        <begin position="10"/>
        <end position="187"/>
    </location>
</feature>
<name>F2ND61_DESAR</name>
<dbReference type="GO" id="GO:0006631">
    <property type="term" value="P:fatty acid metabolic process"/>
    <property type="evidence" value="ECO:0007669"/>
    <property type="project" value="InterPro"/>
</dbReference>
<dbReference type="Gene3D" id="1.10.1040.10">
    <property type="entry name" value="N-(1-d-carboxylethyl)-l-norvaline Dehydrogenase, domain 2"/>
    <property type="match status" value="1"/>
</dbReference>
<reference evidence="5 6" key="1">
    <citation type="journal article" date="2011" name="Stand. Genomic Sci.">
        <title>Complete genome sequence of the acetate-degrading sulfate reducer Desulfobacca acetoxidans type strain (ASRB2).</title>
        <authorList>
            <person name="Goker M."/>
            <person name="Teshima H."/>
            <person name="Lapidus A."/>
            <person name="Nolan M."/>
            <person name="Lucas S."/>
            <person name="Hammon N."/>
            <person name="Deshpande S."/>
            <person name="Cheng J.F."/>
            <person name="Tapia R."/>
            <person name="Han C."/>
            <person name="Goodwin L."/>
            <person name="Pitluck S."/>
            <person name="Huntemann M."/>
            <person name="Liolios K."/>
            <person name="Ivanova N."/>
            <person name="Pagani I."/>
            <person name="Mavromatis K."/>
            <person name="Ovchinikova G."/>
            <person name="Pati A."/>
            <person name="Chen A."/>
            <person name="Palaniappan K."/>
            <person name="Land M."/>
            <person name="Hauser L."/>
            <person name="Brambilla E.M."/>
            <person name="Rohde M."/>
            <person name="Spring S."/>
            <person name="Detter J.C."/>
            <person name="Woyke T."/>
            <person name="Bristow J."/>
            <person name="Eisen J.A."/>
            <person name="Markowitz V."/>
            <person name="Hugenholtz P."/>
            <person name="Kyrpides N.C."/>
            <person name="Klenk H.P."/>
        </authorList>
    </citation>
    <scope>NUCLEOTIDE SEQUENCE [LARGE SCALE GENOMIC DNA]</scope>
    <source>
        <strain evidence="6">ATCC 700848 / DSM 11109 / ASRB2</strain>
    </source>
</reference>
<dbReference type="OrthoDB" id="9775332at2"/>
<sequence length="298" mass="32990">MQTQEIKKMLVIGAGLMGRQIALQGALFEVEVVMYGRSEISLARARRHLKRYASYLTQGGFIGSDKAAQALKRITLTTDPIVAAANVDLVSESVTENLSLKQQIWAQFGPLLPAQAILTTNSSMLLPSEFAAACGRPERFLAWHFHQLCFIKNVVDIMPHAQTDLQYVQTLTEFSRRLQLQPIVLRKEHRGYVFNAMLTNLLTAALELVVADVANVEDIDRAWKTVMQTPQGPFGIMDGVGLDTVAHILRFGVAVAPENPLYAGALEWLQPKIEQGHLGQKTGRGFYSYSRPKLASVS</sequence>
<dbReference type="AlphaFoldDB" id="F2ND61"/>
<keyword evidence="1 5" id="KW-0560">Oxidoreductase</keyword>
<dbReference type="InterPro" id="IPR022694">
    <property type="entry name" value="3-OHacyl-CoA_DH"/>
</dbReference>
<dbReference type="InterPro" id="IPR006108">
    <property type="entry name" value="3HC_DH_C"/>
</dbReference>
<evidence type="ECO:0000313" key="5">
    <source>
        <dbReference type="EMBL" id="AEB09785.1"/>
    </source>
</evidence>
<dbReference type="eggNOG" id="COG1250">
    <property type="taxonomic scope" value="Bacteria"/>
</dbReference>
<evidence type="ECO:0000259" key="4">
    <source>
        <dbReference type="Pfam" id="PF02737"/>
    </source>
</evidence>
<protein>
    <submittedName>
        <fullName evidence="5">3-hydroxyacyl-CoA dehydrogenase</fullName>
        <ecNumber evidence="5">1.1.1.35</ecNumber>
    </submittedName>
</protein>
<dbReference type="SUPFAM" id="SSF51735">
    <property type="entry name" value="NAD(P)-binding Rossmann-fold domains"/>
    <property type="match status" value="1"/>
</dbReference>
<dbReference type="InterPro" id="IPR036291">
    <property type="entry name" value="NAD(P)-bd_dom_sf"/>
</dbReference>
<dbReference type="Pfam" id="PF00725">
    <property type="entry name" value="3HCDH"/>
    <property type="match status" value="1"/>
</dbReference>
<dbReference type="InterPro" id="IPR013328">
    <property type="entry name" value="6PGD_dom2"/>
</dbReference>
<dbReference type="GO" id="GO:0003857">
    <property type="term" value="F:(3S)-3-hydroxyacyl-CoA dehydrogenase (NAD+) activity"/>
    <property type="evidence" value="ECO:0007669"/>
    <property type="project" value="UniProtKB-EC"/>
</dbReference>
<dbReference type="EMBL" id="CP002629">
    <property type="protein sequence ID" value="AEB09785.1"/>
    <property type="molecule type" value="Genomic_DNA"/>
</dbReference>
<dbReference type="PANTHER" id="PTHR48075:SF5">
    <property type="entry name" value="3-HYDROXYBUTYRYL-COA DEHYDROGENASE"/>
    <property type="match status" value="1"/>
</dbReference>
<evidence type="ECO:0000313" key="6">
    <source>
        <dbReference type="Proteomes" id="UP000000483"/>
    </source>
</evidence>
<dbReference type="KEGG" id="dao:Desac_1952"/>
<reference evidence="6" key="2">
    <citation type="submission" date="2011-03" db="EMBL/GenBank/DDBJ databases">
        <title>The complete genome of Desulfobacca acetoxidans DSM 11109.</title>
        <authorList>
            <consortium name="US DOE Joint Genome Institute (JGI-PGF)"/>
            <person name="Lucas S."/>
            <person name="Copeland A."/>
            <person name="Lapidus A."/>
            <person name="Bruce D."/>
            <person name="Goodwin L."/>
            <person name="Pitluck S."/>
            <person name="Peters L."/>
            <person name="Kyrpides N."/>
            <person name="Mavromatis K."/>
            <person name="Ivanova N."/>
            <person name="Ovchinnikova G."/>
            <person name="Teshima H."/>
            <person name="Detter J.C."/>
            <person name="Han C."/>
            <person name="Land M."/>
            <person name="Hauser L."/>
            <person name="Markowitz V."/>
            <person name="Cheng J.-F."/>
            <person name="Hugenholtz P."/>
            <person name="Woyke T."/>
            <person name="Wu D."/>
            <person name="Spring S."/>
            <person name="Schueler E."/>
            <person name="Brambilla E."/>
            <person name="Klenk H.-P."/>
            <person name="Eisen J.A."/>
        </authorList>
    </citation>
    <scope>NUCLEOTIDE SEQUENCE [LARGE SCALE GENOMIC DNA]</scope>
    <source>
        <strain evidence="6">ATCC 700848 / DSM 11109 / ASRB2</strain>
    </source>
</reference>
<organism evidence="5 6">
    <name type="scientific">Desulfobacca acetoxidans (strain ATCC 700848 / DSM 11109 / ASRB2)</name>
    <dbReference type="NCBI Taxonomy" id="880072"/>
    <lineage>
        <taxon>Bacteria</taxon>
        <taxon>Pseudomonadati</taxon>
        <taxon>Thermodesulfobacteriota</taxon>
        <taxon>Desulfobaccia</taxon>
        <taxon>Desulfobaccales</taxon>
        <taxon>Desulfobaccaceae</taxon>
        <taxon>Desulfobacca</taxon>
    </lineage>
</organism>
<dbReference type="EC" id="1.1.1.35" evidence="5"/>
<feature type="site" description="Important for catalytic activity" evidence="2">
    <location>
        <position position="144"/>
    </location>
</feature>
<evidence type="ECO:0000256" key="1">
    <source>
        <dbReference type="ARBA" id="ARBA00023002"/>
    </source>
</evidence>
<gene>
    <name evidence="5" type="ordered locus">Desac_1952</name>
</gene>
<dbReference type="RefSeq" id="WP_013706894.1">
    <property type="nucleotide sequence ID" value="NC_015388.1"/>
</dbReference>
<dbReference type="HOGENOM" id="CLU_009834_2_0_7"/>
<dbReference type="GO" id="GO:0070403">
    <property type="term" value="F:NAD+ binding"/>
    <property type="evidence" value="ECO:0007669"/>
    <property type="project" value="InterPro"/>
</dbReference>
<proteinExistence type="predicted"/>
<evidence type="ECO:0000259" key="3">
    <source>
        <dbReference type="Pfam" id="PF00725"/>
    </source>
</evidence>
<dbReference type="Proteomes" id="UP000000483">
    <property type="component" value="Chromosome"/>
</dbReference>
<dbReference type="Pfam" id="PF02737">
    <property type="entry name" value="3HCDH_N"/>
    <property type="match status" value="1"/>
</dbReference>
<feature type="domain" description="3-hydroxyacyl-CoA dehydrogenase C-terminal" evidence="3">
    <location>
        <begin position="191"/>
        <end position="289"/>
    </location>
</feature>
<dbReference type="PANTHER" id="PTHR48075">
    <property type="entry name" value="3-HYDROXYACYL-COA DEHYDROGENASE FAMILY PROTEIN"/>
    <property type="match status" value="1"/>
</dbReference>
<dbReference type="InterPro" id="IPR006176">
    <property type="entry name" value="3-OHacyl-CoA_DH_NAD-bd"/>
</dbReference>
<dbReference type="STRING" id="880072.Desac_1952"/>
<dbReference type="Gene3D" id="3.40.50.720">
    <property type="entry name" value="NAD(P)-binding Rossmann-like Domain"/>
    <property type="match status" value="1"/>
</dbReference>
<keyword evidence="6" id="KW-1185">Reference proteome</keyword>
<dbReference type="SUPFAM" id="SSF48179">
    <property type="entry name" value="6-phosphogluconate dehydrogenase C-terminal domain-like"/>
    <property type="match status" value="1"/>
</dbReference>
<evidence type="ECO:0000256" key="2">
    <source>
        <dbReference type="PIRSR" id="PIRSR000105-1"/>
    </source>
</evidence>